<dbReference type="InterPro" id="IPR016151">
    <property type="entry name" value="DNA_mismatch_repair_MutS_N"/>
</dbReference>
<keyword evidence="5 14" id="KW-0227">DNA damage</keyword>
<evidence type="ECO:0000256" key="15">
    <source>
        <dbReference type="SAM" id="MobiDB-lite"/>
    </source>
</evidence>
<feature type="compositionally biased region" description="Basic and acidic residues" evidence="15">
    <location>
        <begin position="161"/>
        <end position="182"/>
    </location>
</feature>
<evidence type="ECO:0000313" key="17">
    <source>
        <dbReference type="EMBL" id="KDQ59554.1"/>
    </source>
</evidence>
<dbReference type="OrthoDB" id="121051at2759"/>
<feature type="compositionally biased region" description="Polar residues" evidence="15">
    <location>
        <begin position="90"/>
        <end position="99"/>
    </location>
</feature>
<dbReference type="SMART" id="SM00533">
    <property type="entry name" value="MUTSd"/>
    <property type="match status" value="1"/>
</dbReference>
<dbReference type="GO" id="GO:0140664">
    <property type="term" value="F:ATP-dependent DNA damage sensor activity"/>
    <property type="evidence" value="ECO:0007669"/>
    <property type="project" value="InterPro"/>
</dbReference>
<dbReference type="EMBL" id="KL197715">
    <property type="protein sequence ID" value="KDQ59554.1"/>
    <property type="molecule type" value="Genomic_DNA"/>
</dbReference>
<dbReference type="Proteomes" id="UP000027265">
    <property type="component" value="Unassembled WGS sequence"/>
</dbReference>
<dbReference type="Gene3D" id="3.30.420.110">
    <property type="entry name" value="MutS, connector domain"/>
    <property type="match status" value="1"/>
</dbReference>
<keyword evidence="4 14" id="KW-0547">Nucleotide-binding</keyword>
<dbReference type="SUPFAM" id="SSF52540">
    <property type="entry name" value="P-loop containing nucleoside triphosphate hydrolases"/>
    <property type="match status" value="1"/>
</dbReference>
<dbReference type="InterPro" id="IPR045076">
    <property type="entry name" value="MutS"/>
</dbReference>
<dbReference type="Gene3D" id="3.40.1170.10">
    <property type="entry name" value="DNA repair protein MutS, domain I"/>
    <property type="match status" value="1"/>
</dbReference>
<sequence length="1139" mass="127208">MSKTNKGGLAQNQRMISSFFSQTPSPIKSQTASQTRKRPSGSTIIDLTSDGEPPKKKARVSRLTSSGAAAGVPSSTQDSPRAADKWRFVRSSQVDDSTGPQASQVQPQRTQAQQRVHEAFQKKLLGENNPFSQQRRSESVPVYGSEDGRDPDELDDDGVGDSEKEKPKDKGKGNKGKQKEVVDLVGGSDEDSDEAFKSVIGFFKNEQAKAKGKGKGKAALAKAASSLKKLPKEVGPSGETYTELELQVKQLQKDHPGTLLMVEVGYKYYFFGDDAKVAAKELGIVCYQHRNFLRASIPTHRREIHLKKLLAQGYKVGIVDQTETAALKKVGDTRNKLFGRGLSHLYTATTYVDSLDSPDIHERSSAPPLMCLVEELRGGMGADERVGFGMVVVCPSTGDVVWDEFDDMHMRTELETRMAHTKPSELLLPTSKLSKTSEKMLDYFTTSASEGQRIRVERYDDELSYTEAFDFLTEFYTDKKRTKDGRASESFKSGELLAAITAFPRNVVKALAYSIKYLSNFRLAEAFLETRYFGRFTSSACMVLGGNTLKNLEIYFNDTDYTIKGSLMWILNHTKTSFGARMFRNWVGRPLVDTKILKERFDAVEEIVENQNEKLVTLRNHLKEVPDLAKGLCRIQYGKCTPKELGILIQAFGRVASLFLPFSSPSAVGFKSLVLNEIFFALPKLIEPINSIKNVVDVKKATQGKKEEMWKDVEGKYPKLCEVQKLLDANTAEMDQQLKNLRKTLRMPSLEWTSNLGEEYLVQVPKSDNKPVPDNWVVVQSTKHTRRYRPPEVTKKMQARNQLVETRQAEADKAYLSFLEEIIQNHYGVLRDAVTKLATADCLLSLASVAVQPGYVRPKFTEDDTLEIVEGRHPMVEALRSDPFVPNSVKMGDGEPRSKIITGPNMGGKSSCVRMIALIAIMAQIGSYVPAKSVSMGMVDSILTRMGASDELAKGRSTFMVEMSETSDILEAATPKSLVILDELGRGTSTFDGMAVADAVLQHLVQTTKCKTLFITHYPLVATELERKFPRDLQNLHMGFTEESRIDGSREITFLYRLTLGIATESFGIECARLATIPENILQVARERSEAMRRLVEERAKRNKIRKWTGIIKACIEGNHDLQELRRITEASSEFNSDI</sequence>
<keyword evidence="8 14" id="KW-0234">DNA repair</keyword>
<comment type="subcellular location">
    <subcellularLocation>
        <location evidence="1">Nucleus</location>
    </subcellularLocation>
</comment>
<dbReference type="InterPro" id="IPR007860">
    <property type="entry name" value="DNA_mmatch_repair_MutS_con_dom"/>
</dbReference>
<feature type="region of interest" description="Disordered" evidence="15">
    <location>
        <begin position="1"/>
        <end position="191"/>
    </location>
</feature>
<organism evidence="17 18">
    <name type="scientific">Jaapia argillacea MUCL 33604</name>
    <dbReference type="NCBI Taxonomy" id="933084"/>
    <lineage>
        <taxon>Eukaryota</taxon>
        <taxon>Fungi</taxon>
        <taxon>Dikarya</taxon>
        <taxon>Basidiomycota</taxon>
        <taxon>Agaricomycotina</taxon>
        <taxon>Agaricomycetes</taxon>
        <taxon>Agaricomycetidae</taxon>
        <taxon>Jaapiales</taxon>
        <taxon>Jaapiaceae</taxon>
        <taxon>Jaapia</taxon>
    </lineage>
</organism>
<evidence type="ECO:0000256" key="12">
    <source>
        <dbReference type="ARBA" id="ARBA00029792"/>
    </source>
</evidence>
<keyword evidence="9" id="KW-0539">Nucleus</keyword>
<dbReference type="NCBIfam" id="NF003810">
    <property type="entry name" value="PRK05399.1"/>
    <property type="match status" value="1"/>
</dbReference>
<feature type="compositionally biased region" description="Acidic residues" evidence="15">
    <location>
        <begin position="149"/>
        <end position="160"/>
    </location>
</feature>
<feature type="compositionally biased region" description="Low complexity" evidence="15">
    <location>
        <begin position="100"/>
        <end position="114"/>
    </location>
</feature>
<dbReference type="GO" id="GO:0030983">
    <property type="term" value="F:mismatched DNA binding"/>
    <property type="evidence" value="ECO:0007669"/>
    <property type="project" value="UniProtKB-UniRule"/>
</dbReference>
<dbReference type="InterPro" id="IPR027417">
    <property type="entry name" value="P-loop_NTPase"/>
</dbReference>
<dbReference type="PANTHER" id="PTHR11361:SF122">
    <property type="entry name" value="DNA MISMATCH REPAIR PROTEIN MSH3"/>
    <property type="match status" value="1"/>
</dbReference>
<feature type="compositionally biased region" description="Polar residues" evidence="15">
    <location>
        <begin position="1"/>
        <end position="46"/>
    </location>
</feature>
<dbReference type="Pfam" id="PF00488">
    <property type="entry name" value="MutS_V"/>
    <property type="match status" value="1"/>
</dbReference>
<evidence type="ECO:0000256" key="6">
    <source>
        <dbReference type="ARBA" id="ARBA00022840"/>
    </source>
</evidence>
<dbReference type="Gene3D" id="3.40.50.300">
    <property type="entry name" value="P-loop containing nucleotide triphosphate hydrolases"/>
    <property type="match status" value="1"/>
</dbReference>
<evidence type="ECO:0000256" key="4">
    <source>
        <dbReference type="ARBA" id="ARBA00022741"/>
    </source>
</evidence>
<dbReference type="FunCoup" id="A0A067PXY1">
    <property type="interactions" value="600"/>
</dbReference>
<dbReference type="GO" id="GO:0006312">
    <property type="term" value="P:mitotic recombination"/>
    <property type="evidence" value="ECO:0007669"/>
    <property type="project" value="TreeGrafter"/>
</dbReference>
<dbReference type="GO" id="GO:0005634">
    <property type="term" value="C:nucleus"/>
    <property type="evidence" value="ECO:0007669"/>
    <property type="project" value="UniProtKB-SubCell"/>
</dbReference>
<dbReference type="GO" id="GO:0006298">
    <property type="term" value="P:mismatch repair"/>
    <property type="evidence" value="ECO:0007669"/>
    <property type="project" value="InterPro"/>
</dbReference>
<feature type="domain" description="DNA mismatch repair proteins mutS family" evidence="16">
    <location>
        <begin position="977"/>
        <end position="993"/>
    </location>
</feature>
<evidence type="ECO:0000256" key="13">
    <source>
        <dbReference type="ARBA" id="ARBA00073774"/>
    </source>
</evidence>
<dbReference type="Pfam" id="PF05190">
    <property type="entry name" value="MutS_IV"/>
    <property type="match status" value="1"/>
</dbReference>
<evidence type="ECO:0000256" key="5">
    <source>
        <dbReference type="ARBA" id="ARBA00022763"/>
    </source>
</evidence>
<dbReference type="Pfam" id="PF01624">
    <property type="entry name" value="MutS_I"/>
    <property type="match status" value="1"/>
</dbReference>
<dbReference type="STRING" id="933084.A0A067PXY1"/>
<dbReference type="PROSITE" id="PS00486">
    <property type="entry name" value="DNA_MISMATCH_REPAIR_2"/>
    <property type="match status" value="1"/>
</dbReference>
<keyword evidence="18" id="KW-1185">Reference proteome</keyword>
<dbReference type="InterPro" id="IPR007696">
    <property type="entry name" value="DNA_mismatch_repair_MutS_core"/>
</dbReference>
<accession>A0A067PXY1</accession>
<comment type="subunit">
    <text evidence="11">Heterodimer consisting of MSH2-MSH3 (MutS beta). Forms a ternary complex with MutL alpha (MLH1-PMS1).</text>
</comment>
<dbReference type="AlphaFoldDB" id="A0A067PXY1"/>
<dbReference type="SUPFAM" id="SSF55271">
    <property type="entry name" value="DNA repair protein MutS, domain I"/>
    <property type="match status" value="1"/>
</dbReference>
<evidence type="ECO:0000256" key="11">
    <source>
        <dbReference type="ARBA" id="ARBA00025902"/>
    </source>
</evidence>
<evidence type="ECO:0000256" key="2">
    <source>
        <dbReference type="ARBA" id="ARBA00007094"/>
    </source>
</evidence>
<name>A0A067PXY1_9AGAM</name>
<dbReference type="HOGENOM" id="CLU_002472_0_2_1"/>
<dbReference type="InParanoid" id="A0A067PXY1"/>
<evidence type="ECO:0000313" key="18">
    <source>
        <dbReference type="Proteomes" id="UP000027265"/>
    </source>
</evidence>
<evidence type="ECO:0000256" key="7">
    <source>
        <dbReference type="ARBA" id="ARBA00023125"/>
    </source>
</evidence>
<protein>
    <recommendedName>
        <fullName evidence="3 13">DNA mismatch repair protein MSH3</fullName>
    </recommendedName>
    <alternativeName>
        <fullName evidence="3 13">DNA mismatch repair protein MSH3</fullName>
    </alternativeName>
    <alternativeName>
        <fullName evidence="12">MutS protein homolog 3</fullName>
    </alternativeName>
</protein>
<evidence type="ECO:0000256" key="14">
    <source>
        <dbReference type="RuleBase" id="RU003756"/>
    </source>
</evidence>
<dbReference type="Pfam" id="PF05192">
    <property type="entry name" value="MutS_III"/>
    <property type="match status" value="1"/>
</dbReference>
<dbReference type="Pfam" id="PF05188">
    <property type="entry name" value="MutS_II"/>
    <property type="match status" value="1"/>
</dbReference>
<reference evidence="18" key="1">
    <citation type="journal article" date="2014" name="Proc. Natl. Acad. Sci. U.S.A.">
        <title>Extensive sampling of basidiomycete genomes demonstrates inadequacy of the white-rot/brown-rot paradigm for wood decay fungi.</title>
        <authorList>
            <person name="Riley R."/>
            <person name="Salamov A.A."/>
            <person name="Brown D.W."/>
            <person name="Nagy L.G."/>
            <person name="Floudas D."/>
            <person name="Held B.W."/>
            <person name="Levasseur A."/>
            <person name="Lombard V."/>
            <person name="Morin E."/>
            <person name="Otillar R."/>
            <person name="Lindquist E.A."/>
            <person name="Sun H."/>
            <person name="LaButti K.M."/>
            <person name="Schmutz J."/>
            <person name="Jabbour D."/>
            <person name="Luo H."/>
            <person name="Baker S.E."/>
            <person name="Pisabarro A.G."/>
            <person name="Walton J.D."/>
            <person name="Blanchette R.A."/>
            <person name="Henrissat B."/>
            <person name="Martin F."/>
            <person name="Cullen D."/>
            <person name="Hibbett D.S."/>
            <person name="Grigoriev I.V."/>
        </authorList>
    </citation>
    <scope>NUCLEOTIDE SEQUENCE [LARGE SCALE GENOMIC DNA]</scope>
    <source>
        <strain evidence="18">MUCL 33604</strain>
    </source>
</reference>
<dbReference type="GO" id="GO:0005524">
    <property type="term" value="F:ATP binding"/>
    <property type="evidence" value="ECO:0007669"/>
    <property type="project" value="UniProtKB-UniRule"/>
</dbReference>
<evidence type="ECO:0000256" key="1">
    <source>
        <dbReference type="ARBA" id="ARBA00004123"/>
    </source>
</evidence>
<dbReference type="SUPFAM" id="SSF48334">
    <property type="entry name" value="DNA repair protein MutS, domain III"/>
    <property type="match status" value="1"/>
</dbReference>
<comment type="function">
    <text evidence="10">Component of the post-replicative DNA mismatch repair system (MMR). Heterodimerizes with MSH2 to form MutS beta, which binds to DNA mismatches thereby initiating DNA repair. MSH3 provides substrate-binding and substrate specificity to the complex. When bound, the MutS beta heterodimer bends the DNA helix and shields approximately 20 base pairs. Acts mainly to repair insertion-deletion loops (IDLs) from 2 to 13 nucleotides in size, but can also repair base-base and single insertion-deletion mismatches that occur during replication. After mismatch binding, forms a ternary complex with the MutL alpha heterodimer, which is thought to be responsible for directing the downstream MMR events, including strand discrimination, excision, and resynthesis. ATP binding and hydrolysis play a pivotal role in mismatch repair functions.</text>
</comment>
<evidence type="ECO:0000256" key="10">
    <source>
        <dbReference type="ARBA" id="ARBA00025373"/>
    </source>
</evidence>
<keyword evidence="7 14" id="KW-0238">DNA-binding</keyword>
<dbReference type="InterPro" id="IPR000432">
    <property type="entry name" value="DNA_mismatch_repair_MutS_C"/>
</dbReference>
<dbReference type="InterPro" id="IPR007695">
    <property type="entry name" value="DNA_mismatch_repair_MutS-lik_N"/>
</dbReference>
<evidence type="ECO:0000256" key="9">
    <source>
        <dbReference type="ARBA" id="ARBA00023242"/>
    </source>
</evidence>
<proteinExistence type="inferred from homology"/>
<dbReference type="Gene3D" id="1.10.1420.10">
    <property type="match status" value="2"/>
</dbReference>
<evidence type="ECO:0000256" key="3">
    <source>
        <dbReference type="ARBA" id="ARBA00022151"/>
    </source>
</evidence>
<dbReference type="FunFam" id="3.40.1170.10:FF:000004">
    <property type="entry name" value="DNA mismatch repair protein"/>
    <property type="match status" value="1"/>
</dbReference>
<dbReference type="SMART" id="SM00534">
    <property type="entry name" value="MUTSac"/>
    <property type="match status" value="1"/>
</dbReference>
<comment type="similarity">
    <text evidence="2">Belongs to the DNA mismatch repair MutS family. MSH3 subfamily.</text>
</comment>
<evidence type="ECO:0000256" key="8">
    <source>
        <dbReference type="ARBA" id="ARBA00023204"/>
    </source>
</evidence>
<feature type="compositionally biased region" description="Basic and acidic residues" evidence="15">
    <location>
        <begin position="115"/>
        <end position="125"/>
    </location>
</feature>
<dbReference type="InterPro" id="IPR007861">
    <property type="entry name" value="DNA_mismatch_repair_MutS_clamp"/>
</dbReference>
<dbReference type="PANTHER" id="PTHR11361">
    <property type="entry name" value="DNA MISMATCH REPAIR PROTEIN MUTS FAMILY MEMBER"/>
    <property type="match status" value="1"/>
</dbReference>
<feature type="compositionally biased region" description="Polar residues" evidence="15">
    <location>
        <begin position="62"/>
        <end position="79"/>
    </location>
</feature>
<keyword evidence="6" id="KW-0067">ATP-binding</keyword>
<dbReference type="InterPro" id="IPR036678">
    <property type="entry name" value="MutS_con_dom_sf"/>
</dbReference>
<dbReference type="InterPro" id="IPR036187">
    <property type="entry name" value="DNA_mismatch_repair_MutS_sf"/>
</dbReference>
<evidence type="ECO:0000259" key="16">
    <source>
        <dbReference type="PROSITE" id="PS00486"/>
    </source>
</evidence>
<gene>
    <name evidence="17" type="ORF">JAAARDRAFT_625109</name>
</gene>